<keyword evidence="3" id="KW-1185">Reference proteome</keyword>
<dbReference type="PROSITE" id="PS51154">
    <property type="entry name" value="MACRO"/>
    <property type="match status" value="1"/>
</dbReference>
<accession>A0A256GAS7</accession>
<dbReference type="AlphaFoldDB" id="A0A256GAS7"/>
<proteinExistence type="predicted"/>
<dbReference type="InterPro" id="IPR002589">
    <property type="entry name" value="Macro_dom"/>
</dbReference>
<evidence type="ECO:0000259" key="1">
    <source>
        <dbReference type="PROSITE" id="PS51154"/>
    </source>
</evidence>
<organism evidence="2 3">
    <name type="scientific">Brucella pseudogrignonensis</name>
    <dbReference type="NCBI Taxonomy" id="419475"/>
    <lineage>
        <taxon>Bacteria</taxon>
        <taxon>Pseudomonadati</taxon>
        <taxon>Pseudomonadota</taxon>
        <taxon>Alphaproteobacteria</taxon>
        <taxon>Hyphomicrobiales</taxon>
        <taxon>Brucellaceae</taxon>
        <taxon>Brucella/Ochrobactrum group</taxon>
        <taxon>Brucella</taxon>
    </lineage>
</organism>
<sequence>MSAGHLLDHFSDSIVSPANSFGFRAGGIGLALFRTFRLACSGGTCSLKS</sequence>
<dbReference type="Proteomes" id="UP000216188">
    <property type="component" value="Unassembled WGS sequence"/>
</dbReference>
<name>A0A256GAS7_9HYPH</name>
<evidence type="ECO:0000313" key="2">
    <source>
        <dbReference type="EMBL" id="OYR24036.1"/>
    </source>
</evidence>
<protein>
    <recommendedName>
        <fullName evidence="1">Macro domain-containing protein</fullName>
    </recommendedName>
</protein>
<dbReference type="InterPro" id="IPR043472">
    <property type="entry name" value="Macro_dom-like"/>
</dbReference>
<gene>
    <name evidence="2" type="ORF">CEV34_3158</name>
</gene>
<feature type="domain" description="Macro" evidence="1">
    <location>
        <begin position="1"/>
        <end position="49"/>
    </location>
</feature>
<dbReference type="Gene3D" id="3.40.220.10">
    <property type="entry name" value="Leucine Aminopeptidase, subunit E, domain 1"/>
    <property type="match status" value="1"/>
</dbReference>
<evidence type="ECO:0000313" key="3">
    <source>
        <dbReference type="Proteomes" id="UP000216188"/>
    </source>
</evidence>
<reference evidence="2 3" key="1">
    <citation type="submission" date="2017-07" db="EMBL/GenBank/DDBJ databases">
        <title>Phylogenetic study on the rhizospheric bacterium Ochrobactrum sp. A44.</title>
        <authorList>
            <person name="Krzyzanowska D.M."/>
            <person name="Ossowicki A."/>
            <person name="Rajewska M."/>
            <person name="Maciag T."/>
            <person name="Kaczynski Z."/>
            <person name="Czerwicka M."/>
            <person name="Jafra S."/>
        </authorList>
    </citation>
    <scope>NUCLEOTIDE SEQUENCE [LARGE SCALE GENOMIC DNA]</scope>
    <source>
        <strain evidence="2 3">CCUG 30717</strain>
    </source>
</reference>
<dbReference type="EMBL" id="NNRM01000036">
    <property type="protein sequence ID" value="OYR24036.1"/>
    <property type="molecule type" value="Genomic_DNA"/>
</dbReference>
<comment type="caution">
    <text evidence="2">The sequence shown here is derived from an EMBL/GenBank/DDBJ whole genome shotgun (WGS) entry which is preliminary data.</text>
</comment>